<dbReference type="InterPro" id="IPR039391">
    <property type="entry name" value="Phytocyanin-like"/>
</dbReference>
<name>A0AAD7QCE8_QUISA</name>
<dbReference type="SUPFAM" id="SSF49503">
    <property type="entry name" value="Cupredoxins"/>
    <property type="match status" value="1"/>
</dbReference>
<gene>
    <name evidence="8" type="ORF">O6P43_002399</name>
</gene>
<evidence type="ECO:0000256" key="1">
    <source>
        <dbReference type="ARBA" id="ARBA00023157"/>
    </source>
</evidence>
<accession>A0AAD7QCE8</accession>
<keyword evidence="2" id="KW-0325">Glycoprotein</keyword>
<keyword evidence="1" id="KW-1015">Disulfide bond</keyword>
<evidence type="ECO:0000259" key="7">
    <source>
        <dbReference type="PROSITE" id="PS51485"/>
    </source>
</evidence>
<keyword evidence="5" id="KW-0472">Membrane</keyword>
<dbReference type="Pfam" id="PF02298">
    <property type="entry name" value="Cu_bind_like"/>
    <property type="match status" value="1"/>
</dbReference>
<dbReference type="PROSITE" id="PS51485">
    <property type="entry name" value="PHYTOCYANIN"/>
    <property type="match status" value="1"/>
</dbReference>
<dbReference type="PANTHER" id="PTHR33021">
    <property type="entry name" value="BLUE COPPER PROTEIN"/>
    <property type="match status" value="1"/>
</dbReference>
<dbReference type="EMBL" id="JARAOO010000002">
    <property type="protein sequence ID" value="KAJ7978945.1"/>
    <property type="molecule type" value="Genomic_DNA"/>
</dbReference>
<feature type="domain" description="Phytocyanin" evidence="7">
    <location>
        <begin position="28"/>
        <end position="133"/>
    </location>
</feature>
<dbReference type="InterPro" id="IPR003245">
    <property type="entry name" value="Phytocyanin_dom"/>
</dbReference>
<feature type="transmembrane region" description="Helical" evidence="5">
    <location>
        <begin position="148"/>
        <end position="166"/>
    </location>
</feature>
<dbReference type="FunFam" id="2.60.40.420:FF:000034">
    <property type="entry name" value="Cupredoxin superfamily protein"/>
    <property type="match status" value="1"/>
</dbReference>
<dbReference type="PANTHER" id="PTHR33021:SF522">
    <property type="entry name" value="PHYTOCYANIN DOMAIN-CONTAINING PROTEIN"/>
    <property type="match status" value="1"/>
</dbReference>
<proteinExistence type="inferred from homology"/>
<comment type="function">
    <text evidence="4">May act as a carbohydrate transporter.</text>
</comment>
<keyword evidence="5" id="KW-1133">Transmembrane helix</keyword>
<keyword evidence="5" id="KW-0812">Transmembrane</keyword>
<dbReference type="AlphaFoldDB" id="A0AAD7QCE8"/>
<evidence type="ECO:0000313" key="8">
    <source>
        <dbReference type="EMBL" id="KAJ7978945.1"/>
    </source>
</evidence>
<dbReference type="InterPro" id="IPR008972">
    <property type="entry name" value="Cupredoxin"/>
</dbReference>
<dbReference type="GO" id="GO:0005886">
    <property type="term" value="C:plasma membrane"/>
    <property type="evidence" value="ECO:0007669"/>
    <property type="project" value="TreeGrafter"/>
</dbReference>
<evidence type="ECO:0000256" key="2">
    <source>
        <dbReference type="ARBA" id="ARBA00023180"/>
    </source>
</evidence>
<dbReference type="Gene3D" id="2.60.40.420">
    <property type="entry name" value="Cupredoxins - blue copper proteins"/>
    <property type="match status" value="1"/>
</dbReference>
<organism evidence="8 9">
    <name type="scientific">Quillaja saponaria</name>
    <name type="common">Soap bark tree</name>
    <dbReference type="NCBI Taxonomy" id="32244"/>
    <lineage>
        <taxon>Eukaryota</taxon>
        <taxon>Viridiplantae</taxon>
        <taxon>Streptophyta</taxon>
        <taxon>Embryophyta</taxon>
        <taxon>Tracheophyta</taxon>
        <taxon>Spermatophyta</taxon>
        <taxon>Magnoliopsida</taxon>
        <taxon>eudicotyledons</taxon>
        <taxon>Gunneridae</taxon>
        <taxon>Pentapetalae</taxon>
        <taxon>rosids</taxon>
        <taxon>fabids</taxon>
        <taxon>Fabales</taxon>
        <taxon>Quillajaceae</taxon>
        <taxon>Quillaja</taxon>
    </lineage>
</organism>
<evidence type="ECO:0000256" key="5">
    <source>
        <dbReference type="SAM" id="Phobius"/>
    </source>
</evidence>
<comment type="caution">
    <text evidence="8">The sequence shown here is derived from an EMBL/GenBank/DDBJ whole genome shotgun (WGS) entry which is preliminary data.</text>
</comment>
<keyword evidence="6" id="KW-0732">Signal</keyword>
<sequence>MARDIDLVMWSLIVVLILLNSATTEAATTTEVGGTLGWTVPPNQTYYNEWATAGTFNVGDTLKFKWTGEHNVAHVSKDNYENCTTDRAKISGQVLQGDGEIDFKLEESGTHYFICTVNNHCARGQKFSINIGGSPSAEAPNSSAPPGLLYFVALPAILSNTVLYFLSQI</sequence>
<protein>
    <submittedName>
        <fullName evidence="8">Cucumber peeling cupredoxin</fullName>
    </submittedName>
</protein>
<dbReference type="GO" id="GO:0009055">
    <property type="term" value="F:electron transfer activity"/>
    <property type="evidence" value="ECO:0007669"/>
    <property type="project" value="InterPro"/>
</dbReference>
<evidence type="ECO:0000256" key="6">
    <source>
        <dbReference type="SAM" id="SignalP"/>
    </source>
</evidence>
<dbReference type="Proteomes" id="UP001163823">
    <property type="component" value="Chromosome 2"/>
</dbReference>
<evidence type="ECO:0000313" key="9">
    <source>
        <dbReference type="Proteomes" id="UP001163823"/>
    </source>
</evidence>
<dbReference type="KEGG" id="qsa:O6P43_002399"/>
<reference evidence="8" key="1">
    <citation type="journal article" date="2023" name="Science">
        <title>Elucidation of the pathway for biosynthesis of saponin adjuvants from the soapbark tree.</title>
        <authorList>
            <person name="Reed J."/>
            <person name="Orme A."/>
            <person name="El-Demerdash A."/>
            <person name="Owen C."/>
            <person name="Martin L.B.B."/>
            <person name="Misra R.C."/>
            <person name="Kikuchi S."/>
            <person name="Rejzek M."/>
            <person name="Martin A.C."/>
            <person name="Harkess A."/>
            <person name="Leebens-Mack J."/>
            <person name="Louveau T."/>
            <person name="Stephenson M.J."/>
            <person name="Osbourn A."/>
        </authorList>
    </citation>
    <scope>NUCLEOTIDE SEQUENCE</scope>
    <source>
        <strain evidence="8">S10</strain>
    </source>
</reference>
<evidence type="ECO:0000256" key="3">
    <source>
        <dbReference type="ARBA" id="ARBA00035011"/>
    </source>
</evidence>
<evidence type="ECO:0000256" key="4">
    <source>
        <dbReference type="ARBA" id="ARBA00037626"/>
    </source>
</evidence>
<feature type="chain" id="PRO_5041945222" evidence="6">
    <location>
        <begin position="27"/>
        <end position="169"/>
    </location>
</feature>
<comment type="similarity">
    <text evidence="3">Belongs to the early nodulin-like (ENODL) family.</text>
</comment>
<feature type="signal peptide" evidence="6">
    <location>
        <begin position="1"/>
        <end position="26"/>
    </location>
</feature>
<keyword evidence="9" id="KW-1185">Reference proteome</keyword>